<evidence type="ECO:0000313" key="2">
    <source>
        <dbReference type="EMBL" id="CAA9307407.1"/>
    </source>
</evidence>
<feature type="transmembrane region" description="Helical" evidence="1">
    <location>
        <begin position="149"/>
        <end position="172"/>
    </location>
</feature>
<organism evidence="2">
    <name type="scientific">uncultured Leptolyngbya sp</name>
    <dbReference type="NCBI Taxonomy" id="332963"/>
    <lineage>
        <taxon>Bacteria</taxon>
        <taxon>Bacillati</taxon>
        <taxon>Cyanobacteriota</taxon>
        <taxon>Cyanophyceae</taxon>
        <taxon>Leptolyngbyales</taxon>
        <taxon>Leptolyngbyaceae</taxon>
        <taxon>Leptolyngbya group</taxon>
        <taxon>Leptolyngbya</taxon>
        <taxon>environmental samples</taxon>
    </lineage>
</organism>
<dbReference type="AlphaFoldDB" id="A0A6J4KK78"/>
<reference evidence="2" key="1">
    <citation type="submission" date="2020-02" db="EMBL/GenBank/DDBJ databases">
        <authorList>
            <person name="Meier V. D."/>
        </authorList>
    </citation>
    <scope>NUCLEOTIDE SEQUENCE</scope>
    <source>
        <strain evidence="2">AVDCRST_MAG94</strain>
    </source>
</reference>
<keyword evidence="1" id="KW-0472">Membrane</keyword>
<feature type="transmembrane region" description="Helical" evidence="1">
    <location>
        <begin position="264"/>
        <end position="290"/>
    </location>
</feature>
<keyword evidence="2" id="KW-0413">Isomerase</keyword>
<name>A0A6J4KK78_9CYAN</name>
<feature type="transmembrane region" description="Helical" evidence="1">
    <location>
        <begin position="65"/>
        <end position="85"/>
    </location>
</feature>
<feature type="transmembrane region" description="Helical" evidence="1">
    <location>
        <begin position="382"/>
        <end position="406"/>
    </location>
</feature>
<feature type="transmembrane region" description="Helical" evidence="1">
    <location>
        <begin position="235"/>
        <end position="252"/>
    </location>
</feature>
<feature type="transmembrane region" description="Helical" evidence="1">
    <location>
        <begin position="184"/>
        <end position="203"/>
    </location>
</feature>
<gene>
    <name evidence="2" type="ORF">AVDCRST_MAG94-754</name>
</gene>
<keyword evidence="1" id="KW-1133">Transmembrane helix</keyword>
<evidence type="ECO:0000256" key="1">
    <source>
        <dbReference type="SAM" id="Phobius"/>
    </source>
</evidence>
<feature type="transmembrane region" description="Helical" evidence="1">
    <location>
        <begin position="426"/>
        <end position="455"/>
    </location>
</feature>
<feature type="transmembrane region" description="Helical" evidence="1">
    <location>
        <begin position="20"/>
        <end position="44"/>
    </location>
</feature>
<feature type="transmembrane region" description="Helical" evidence="1">
    <location>
        <begin position="97"/>
        <end position="117"/>
    </location>
</feature>
<keyword evidence="1" id="KW-0812">Transmembrane</keyword>
<protein>
    <submittedName>
        <fullName evidence="2">Glucose-6-phosphate isomerase</fullName>
        <ecNumber evidence="2">5.3.1.9</ecNumber>
    </submittedName>
</protein>
<dbReference type="GO" id="GO:0004347">
    <property type="term" value="F:glucose-6-phosphate isomerase activity"/>
    <property type="evidence" value="ECO:0007669"/>
    <property type="project" value="UniProtKB-EC"/>
</dbReference>
<feature type="transmembrane region" description="Helical" evidence="1">
    <location>
        <begin position="296"/>
        <end position="315"/>
    </location>
</feature>
<feature type="transmembrane region" description="Helical" evidence="1">
    <location>
        <begin position="124"/>
        <end position="143"/>
    </location>
</feature>
<sequence length="470" mass="51537">MQTNITTPNHRPQFGLQPTLAWTAMLGLVGFSLLCILAGAGGLLRLAYPAIALLVGLFLFKRYPVLYIGFTWWIAFLTPFVRRLIDFQSGWVDPSPVLLAPFLVMMLTGLTFVQYLPRYLRQDGLPFILSAAGVLYGLLVGLIKYPPTAVVVPLLNWLAPIFLGFHLFVHWRHYPAYRQNVERVFLWGVLVMGAYGVLQYLVAPEWDRFWLISSKAIAFGTPEPLGMRVFSTLNSPGPFATVMMAGLLLLFNNQGTLRFAAGGVGYLSFLLSLVRASWLGWAVGVVAFVPSLKPRLQMRLIVTILVMAVCVVPLVNTQPFSGAIAARLQTFSNTQDDVSYNQRLEGYGQIMGEALAEIPGNGLGFVLTNDSLGSNDSGILTLLFNLGWFGTLPYLGGTVLLFFSLFRGKEGQADPFVSAARAISLGVFAQIGLGSSMLALSGVVMWSFAGMALAAQRFYRYQHLLQPGGE</sequence>
<dbReference type="EC" id="5.3.1.9" evidence="2"/>
<proteinExistence type="predicted"/>
<accession>A0A6J4KK78</accession>
<dbReference type="EMBL" id="CADCTY010000253">
    <property type="protein sequence ID" value="CAA9307407.1"/>
    <property type="molecule type" value="Genomic_DNA"/>
</dbReference>